<feature type="region of interest" description="Disordered" evidence="1">
    <location>
        <begin position="1"/>
        <end position="86"/>
    </location>
</feature>
<accession>A0A371D6B9</accession>
<evidence type="ECO:0000313" key="2">
    <source>
        <dbReference type="EMBL" id="RDX48060.1"/>
    </source>
</evidence>
<dbReference type="EMBL" id="KZ857414">
    <property type="protein sequence ID" value="RDX48060.1"/>
    <property type="molecule type" value="Genomic_DNA"/>
</dbReference>
<evidence type="ECO:0000256" key="1">
    <source>
        <dbReference type="SAM" id="MobiDB-lite"/>
    </source>
</evidence>
<dbReference type="AlphaFoldDB" id="A0A371D6B9"/>
<evidence type="ECO:0000313" key="3">
    <source>
        <dbReference type="Proteomes" id="UP000256964"/>
    </source>
</evidence>
<reference evidence="2 3" key="1">
    <citation type="journal article" date="2018" name="Biotechnol. Biofuels">
        <title>Integrative visual omics of the white-rot fungus Polyporus brumalis exposes the biotechnological potential of its oxidative enzymes for delignifying raw plant biomass.</title>
        <authorList>
            <person name="Miyauchi S."/>
            <person name="Rancon A."/>
            <person name="Drula E."/>
            <person name="Hage H."/>
            <person name="Chaduli D."/>
            <person name="Favel A."/>
            <person name="Grisel S."/>
            <person name="Henrissat B."/>
            <person name="Herpoel-Gimbert I."/>
            <person name="Ruiz-Duenas F.J."/>
            <person name="Chevret D."/>
            <person name="Hainaut M."/>
            <person name="Lin J."/>
            <person name="Wang M."/>
            <person name="Pangilinan J."/>
            <person name="Lipzen A."/>
            <person name="Lesage-Meessen L."/>
            <person name="Navarro D."/>
            <person name="Riley R."/>
            <person name="Grigoriev I.V."/>
            <person name="Zhou S."/>
            <person name="Raouche S."/>
            <person name="Rosso M.N."/>
        </authorList>
    </citation>
    <scope>NUCLEOTIDE SEQUENCE [LARGE SCALE GENOMIC DNA]</scope>
    <source>
        <strain evidence="2 3">BRFM 1820</strain>
    </source>
</reference>
<name>A0A371D6B9_9APHY</name>
<sequence>MSRILKASCASGGLRADDNGPRGQASGPLGTARPSEAGTAPGQSLRPPRLARNPHTHSRGQSAGRGVVPEDSRGDGPAPAQTDTVGQLWLIAAEG</sequence>
<organism evidence="2 3">
    <name type="scientific">Lentinus brumalis</name>
    <dbReference type="NCBI Taxonomy" id="2498619"/>
    <lineage>
        <taxon>Eukaryota</taxon>
        <taxon>Fungi</taxon>
        <taxon>Dikarya</taxon>
        <taxon>Basidiomycota</taxon>
        <taxon>Agaricomycotina</taxon>
        <taxon>Agaricomycetes</taxon>
        <taxon>Polyporales</taxon>
        <taxon>Polyporaceae</taxon>
        <taxon>Lentinus</taxon>
    </lineage>
</organism>
<dbReference type="Proteomes" id="UP000256964">
    <property type="component" value="Unassembled WGS sequence"/>
</dbReference>
<keyword evidence="3" id="KW-1185">Reference proteome</keyword>
<protein>
    <submittedName>
        <fullName evidence="2">Uncharacterized protein</fullName>
    </submittedName>
</protein>
<gene>
    <name evidence="2" type="ORF">OH76DRAFT_1405316</name>
</gene>
<proteinExistence type="predicted"/>